<proteinExistence type="predicted"/>
<evidence type="ECO:0000259" key="1">
    <source>
        <dbReference type="Pfam" id="PF01609"/>
    </source>
</evidence>
<dbReference type="PANTHER" id="PTHR30007:SF0">
    <property type="entry name" value="TRANSPOSASE"/>
    <property type="match status" value="1"/>
</dbReference>
<accession>A0A1V0SED4</accession>
<feature type="domain" description="Transposase IS4-like" evidence="1">
    <location>
        <begin position="117"/>
        <end position="263"/>
    </location>
</feature>
<gene>
    <name evidence="2" type="ORF">Indivirus_6_50</name>
</gene>
<name>A0A1V0SED4_9VIRU</name>
<dbReference type="EMBL" id="KY684090">
    <property type="protein sequence ID" value="ARF09984.1"/>
    <property type="molecule type" value="Genomic_DNA"/>
</dbReference>
<dbReference type="GO" id="GO:0004803">
    <property type="term" value="F:transposase activity"/>
    <property type="evidence" value="ECO:0007669"/>
    <property type="project" value="InterPro"/>
</dbReference>
<protein>
    <submittedName>
        <fullName evidence="2">Transposase</fullName>
    </submittedName>
</protein>
<dbReference type="PANTHER" id="PTHR30007">
    <property type="entry name" value="PHP DOMAIN PROTEIN"/>
    <property type="match status" value="1"/>
</dbReference>
<reference evidence="2" key="1">
    <citation type="journal article" date="2017" name="Science">
        <title>Giant viruses with an expanded complement of translation system components.</title>
        <authorList>
            <person name="Schulz F."/>
            <person name="Yutin N."/>
            <person name="Ivanova N.N."/>
            <person name="Ortega D.R."/>
            <person name="Lee T.K."/>
            <person name="Vierheilig J."/>
            <person name="Daims H."/>
            <person name="Horn M."/>
            <person name="Wagner M."/>
            <person name="Jensen G.J."/>
            <person name="Kyrpides N.C."/>
            <person name="Koonin E.V."/>
            <person name="Woyke T."/>
        </authorList>
    </citation>
    <scope>NUCLEOTIDE SEQUENCE</scope>
    <source>
        <strain evidence="2">ILV1</strain>
    </source>
</reference>
<dbReference type="GO" id="GO:0006313">
    <property type="term" value="P:DNA transposition"/>
    <property type="evidence" value="ECO:0007669"/>
    <property type="project" value="InterPro"/>
</dbReference>
<organism evidence="2">
    <name type="scientific">Indivirus ILV1</name>
    <dbReference type="NCBI Taxonomy" id="1977633"/>
    <lineage>
        <taxon>Viruses</taxon>
        <taxon>Varidnaviria</taxon>
        <taxon>Bamfordvirae</taxon>
        <taxon>Nucleocytoviricota</taxon>
        <taxon>Megaviricetes</taxon>
        <taxon>Imitervirales</taxon>
        <taxon>Mimiviridae</taxon>
        <taxon>Klosneuvirinae</taxon>
        <taxon>Indivirus</taxon>
    </lineage>
</organism>
<dbReference type="GO" id="GO:0003677">
    <property type="term" value="F:DNA binding"/>
    <property type="evidence" value="ECO:0007669"/>
    <property type="project" value="InterPro"/>
</dbReference>
<sequence>MIIKDSFIKIFEDIIKDKYNDNYSSRKFKEIIYFQEIMKVLNAHMYWSRYEGIVHWKVLHNKHREYINKGYYDELVKRIYSQYISQCGYYIFKYQSTDTSFIPNKFCSNLSRNKFYKSKKGLKISSINDANGIPLSLFIDKGSIQDPKFINKTFDMILIDPNTNKYKNSNRHKQYLLADKGYDSKKVRKMAADKGYSVIIPYNKRNTKDKTKIKILTPNQEKIYNKRIIVENYYAWIKMTPKLMFVIEKSINMYLQLLKLTICILIFNRFLS</sequence>
<evidence type="ECO:0000313" key="2">
    <source>
        <dbReference type="EMBL" id="ARF09984.1"/>
    </source>
</evidence>
<dbReference type="Pfam" id="PF01609">
    <property type="entry name" value="DDE_Tnp_1"/>
    <property type="match status" value="1"/>
</dbReference>
<dbReference type="InterPro" id="IPR002559">
    <property type="entry name" value="Transposase_11"/>
</dbReference>